<feature type="domain" description="C2H2-type" evidence="10">
    <location>
        <begin position="31"/>
        <end position="54"/>
    </location>
</feature>
<feature type="domain" description="C2H2-type" evidence="10">
    <location>
        <begin position="82"/>
        <end position="104"/>
    </location>
</feature>
<dbReference type="Proteomes" id="UP000504635">
    <property type="component" value="Unplaced"/>
</dbReference>
<dbReference type="GO" id="GO:0000981">
    <property type="term" value="F:DNA-binding transcription factor activity, RNA polymerase II-specific"/>
    <property type="evidence" value="ECO:0007669"/>
    <property type="project" value="TreeGrafter"/>
</dbReference>
<keyword evidence="6" id="KW-0862">Zinc</keyword>
<keyword evidence="11" id="KW-1185">Reference proteome</keyword>
<feature type="coiled-coil region" evidence="9">
    <location>
        <begin position="136"/>
        <end position="163"/>
    </location>
</feature>
<evidence type="ECO:0000256" key="9">
    <source>
        <dbReference type="SAM" id="Coils"/>
    </source>
</evidence>
<evidence type="ECO:0000256" key="8">
    <source>
        <dbReference type="PROSITE-ProRule" id="PRU00042"/>
    </source>
</evidence>
<reference evidence="12" key="1">
    <citation type="submission" date="2025-08" db="UniProtKB">
        <authorList>
            <consortium name="RefSeq"/>
        </authorList>
    </citation>
    <scope>IDENTIFICATION</scope>
    <source>
        <tissue evidence="12">Gonads</tissue>
    </source>
</reference>
<keyword evidence="7" id="KW-0539">Nucleus</keyword>
<dbReference type="FunFam" id="3.30.160.60:FF:000100">
    <property type="entry name" value="Zinc finger 45-like"/>
    <property type="match status" value="1"/>
</dbReference>
<evidence type="ECO:0000256" key="1">
    <source>
        <dbReference type="ARBA" id="ARBA00004123"/>
    </source>
</evidence>
<organism evidence="11 12">
    <name type="scientific">Sitophilus oryzae</name>
    <name type="common">Rice weevil</name>
    <name type="synonym">Curculio oryzae</name>
    <dbReference type="NCBI Taxonomy" id="7048"/>
    <lineage>
        <taxon>Eukaryota</taxon>
        <taxon>Metazoa</taxon>
        <taxon>Ecdysozoa</taxon>
        <taxon>Arthropoda</taxon>
        <taxon>Hexapoda</taxon>
        <taxon>Insecta</taxon>
        <taxon>Pterygota</taxon>
        <taxon>Neoptera</taxon>
        <taxon>Endopterygota</taxon>
        <taxon>Coleoptera</taxon>
        <taxon>Polyphaga</taxon>
        <taxon>Cucujiformia</taxon>
        <taxon>Curculionidae</taxon>
        <taxon>Dryophthorinae</taxon>
        <taxon>Sitophilus</taxon>
    </lineage>
</organism>
<proteinExistence type="inferred from homology"/>
<dbReference type="PANTHER" id="PTHR24409">
    <property type="entry name" value="ZINC FINGER PROTEIN 142"/>
    <property type="match status" value="1"/>
</dbReference>
<dbReference type="GO" id="GO:0008270">
    <property type="term" value="F:zinc ion binding"/>
    <property type="evidence" value="ECO:0007669"/>
    <property type="project" value="UniProtKB-KW"/>
</dbReference>
<dbReference type="InParanoid" id="A0A6J2YRF7"/>
<comment type="similarity">
    <text evidence="2">Belongs to the krueppel C2H2-type zinc-finger protein family.</text>
</comment>
<dbReference type="InterPro" id="IPR036236">
    <property type="entry name" value="Znf_C2H2_sf"/>
</dbReference>
<dbReference type="KEGG" id="soy:115889931"/>
<keyword evidence="4" id="KW-0677">Repeat</keyword>
<dbReference type="SUPFAM" id="SSF57667">
    <property type="entry name" value="beta-beta-alpha zinc fingers"/>
    <property type="match status" value="2"/>
</dbReference>
<feature type="domain" description="C2H2-type" evidence="10">
    <location>
        <begin position="2"/>
        <end position="29"/>
    </location>
</feature>
<dbReference type="SMART" id="SM00355">
    <property type="entry name" value="ZnF_C2H2"/>
    <property type="match status" value="4"/>
</dbReference>
<gene>
    <name evidence="12" type="primary">LOC115889931</name>
</gene>
<name>A0A6J2YRF7_SITOR</name>
<feature type="domain" description="C2H2-type" evidence="10">
    <location>
        <begin position="111"/>
        <end position="139"/>
    </location>
</feature>
<evidence type="ECO:0000259" key="10">
    <source>
        <dbReference type="PROSITE" id="PS50157"/>
    </source>
</evidence>
<keyword evidence="3" id="KW-0479">Metal-binding</keyword>
<dbReference type="OrthoDB" id="6704928at2759"/>
<dbReference type="PROSITE" id="PS00028">
    <property type="entry name" value="ZINC_FINGER_C2H2_1"/>
    <property type="match status" value="2"/>
</dbReference>
<evidence type="ECO:0000256" key="3">
    <source>
        <dbReference type="ARBA" id="ARBA00022723"/>
    </source>
</evidence>
<dbReference type="AlphaFoldDB" id="A0A6J2YRF7"/>
<evidence type="ECO:0000256" key="2">
    <source>
        <dbReference type="ARBA" id="ARBA00006991"/>
    </source>
</evidence>
<evidence type="ECO:0000256" key="4">
    <source>
        <dbReference type="ARBA" id="ARBA00022737"/>
    </source>
</evidence>
<sequence length="166" mass="19961">MYKCPKCPKKYTHKTSLHRHKKYECNSKRQFPCPQCDKSFNQRGTLYKHQVSIHQTFPTKLGRKFPKKKVYEENIIIVGDKYSCKRCSRTYSHPTSMRKHIKEYCPYLKEFKCSDCDAIFSSRASLMDHRVNVHYVKQDEQQNKNVKESNEDYENEIKIEEEEVLH</sequence>
<dbReference type="Gene3D" id="3.30.160.60">
    <property type="entry name" value="Classic Zinc Finger"/>
    <property type="match status" value="2"/>
</dbReference>
<evidence type="ECO:0000256" key="7">
    <source>
        <dbReference type="ARBA" id="ARBA00023242"/>
    </source>
</evidence>
<keyword evidence="5 8" id="KW-0863">Zinc-finger</keyword>
<dbReference type="GO" id="GO:0005634">
    <property type="term" value="C:nucleus"/>
    <property type="evidence" value="ECO:0007669"/>
    <property type="project" value="UniProtKB-SubCell"/>
</dbReference>
<dbReference type="Pfam" id="PF00096">
    <property type="entry name" value="zf-C2H2"/>
    <property type="match status" value="4"/>
</dbReference>
<dbReference type="PROSITE" id="PS50157">
    <property type="entry name" value="ZINC_FINGER_C2H2_2"/>
    <property type="match status" value="4"/>
</dbReference>
<dbReference type="InterPro" id="IPR013087">
    <property type="entry name" value="Znf_C2H2_type"/>
</dbReference>
<keyword evidence="9" id="KW-0175">Coiled coil</keyword>
<protein>
    <submittedName>
        <fullName evidence="12">Zinc finger protein 92-like</fullName>
    </submittedName>
</protein>
<dbReference type="GO" id="GO:0000977">
    <property type="term" value="F:RNA polymerase II transcription regulatory region sequence-specific DNA binding"/>
    <property type="evidence" value="ECO:0007669"/>
    <property type="project" value="TreeGrafter"/>
</dbReference>
<evidence type="ECO:0000256" key="5">
    <source>
        <dbReference type="ARBA" id="ARBA00022771"/>
    </source>
</evidence>
<dbReference type="GeneID" id="115889931"/>
<evidence type="ECO:0000313" key="12">
    <source>
        <dbReference type="RefSeq" id="XP_030765892.1"/>
    </source>
</evidence>
<dbReference type="RefSeq" id="XP_030765892.1">
    <property type="nucleotide sequence ID" value="XM_030910032.1"/>
</dbReference>
<accession>A0A6J2YRF7</accession>
<evidence type="ECO:0000313" key="11">
    <source>
        <dbReference type="Proteomes" id="UP000504635"/>
    </source>
</evidence>
<comment type="subcellular location">
    <subcellularLocation>
        <location evidence="1">Nucleus</location>
    </subcellularLocation>
</comment>
<evidence type="ECO:0000256" key="6">
    <source>
        <dbReference type="ARBA" id="ARBA00022833"/>
    </source>
</evidence>
<dbReference type="PANTHER" id="PTHR24409:SF331">
    <property type="entry name" value="ZINC FINGER PROTEIN 322A"/>
    <property type="match status" value="1"/>
</dbReference>